<feature type="compositionally biased region" description="Basic and acidic residues" evidence="5">
    <location>
        <begin position="570"/>
        <end position="584"/>
    </location>
</feature>
<feature type="domain" description="RRM" evidence="6">
    <location>
        <begin position="255"/>
        <end position="333"/>
    </location>
</feature>
<dbReference type="GO" id="GO:0005634">
    <property type="term" value="C:nucleus"/>
    <property type="evidence" value="ECO:0007669"/>
    <property type="project" value="UniProtKB-SubCell"/>
</dbReference>
<feature type="region of interest" description="Disordered" evidence="5">
    <location>
        <begin position="322"/>
        <end position="502"/>
    </location>
</feature>
<evidence type="ECO:0000256" key="5">
    <source>
        <dbReference type="SAM" id="MobiDB-lite"/>
    </source>
</evidence>
<dbReference type="Gene3D" id="3.30.70.330">
    <property type="match status" value="1"/>
</dbReference>
<dbReference type="InterPro" id="IPR003034">
    <property type="entry name" value="SAP_dom"/>
</dbReference>
<dbReference type="SUPFAM" id="SSF54928">
    <property type="entry name" value="RNA-binding domain, RBD"/>
    <property type="match status" value="1"/>
</dbReference>
<sequence>MEVFQSQLSQLRVVELKAELEKRNIDTKGVKAVLVDRLAKVLVEEGVNPDLYMESLTKREGKDGKLDESVDGGEEKSDKDGNGIEPEGESMDQDLTADAEMLEKEQQEEGDESSNSASQAADEGDEEGREDVEEDDNEEEEEPEPQGEDAVEQTEATEGKAEKKPEELIGEPSEQPDETLTINLEDEDVLGIEEEPVGKEPDLEKKAEPIEEGKEKEAKDAKKAEEKGIVKSSETSAEVAKKKAVAEKASSAASRNLWVSGLSPNTKAADLKAHLTKCGKVDGVKIVTNAQTPGARRYGYVTMGTSEGAEKCLETLNRTELDGKIITIERAKSDTTPPKPKTTEETQKEAEKKEKEAPKPKEGKSTAGAPKPKEVEKKAEIKPSENGMARKSVDKKPVEKAKIRTPRRPEPPKARGGPSPRGGPSLRGGLGGRGGAASRRGPRSARRARPPRPAPVLTHKAIRDERERQRERELERERREEERRRRIEMEKQREFEQRARQEAVALDRERERLRLERETLEREKAELLRLERDRQRIERERIEQEREEIRRQMHLEEARRAAAVTAPKRHATEDLYYPEKKRPALEQPLDRYGPSAAASARYEASSKSRTYEEERYRSVKANVERFDDRKQGSSRRVEDVSTSRGSLSAKKEDRRVETRQPSRDRYGSKASMRGADTGRRVLDTYEPKDVRGDRSGGRRDMPPQSARDRDARSVAHPPRGHYEALPKDTRYPPPSGGSGWEERSAHPYPPPKYPGGTSGGPLLEAPSWGSDSRYGPAGASSMGRAPLMGAPMQANQMQQYGHSSMPLGVPPPYGVDSRFDAYKHGMGNMRY</sequence>
<dbReference type="InterPro" id="IPR036361">
    <property type="entry name" value="SAP_dom_sf"/>
</dbReference>
<evidence type="ECO:0000259" key="7">
    <source>
        <dbReference type="PROSITE" id="PS50800"/>
    </source>
</evidence>
<dbReference type="SMART" id="SM00513">
    <property type="entry name" value="SAP"/>
    <property type="match status" value="1"/>
</dbReference>
<organism evidence="8 9">
    <name type="scientific">Artemia franciscana</name>
    <name type="common">Brine shrimp</name>
    <name type="synonym">Artemia sanfranciscana</name>
    <dbReference type="NCBI Taxonomy" id="6661"/>
    <lineage>
        <taxon>Eukaryota</taxon>
        <taxon>Metazoa</taxon>
        <taxon>Ecdysozoa</taxon>
        <taxon>Arthropoda</taxon>
        <taxon>Crustacea</taxon>
        <taxon>Branchiopoda</taxon>
        <taxon>Anostraca</taxon>
        <taxon>Artemiidae</taxon>
        <taxon>Artemia</taxon>
    </lineage>
</organism>
<evidence type="ECO:0000256" key="1">
    <source>
        <dbReference type="ARBA" id="ARBA00004123"/>
    </source>
</evidence>
<dbReference type="GO" id="GO:0043565">
    <property type="term" value="F:sequence-specific DNA binding"/>
    <property type="evidence" value="ECO:0007669"/>
    <property type="project" value="TreeGrafter"/>
</dbReference>
<evidence type="ECO:0000256" key="2">
    <source>
        <dbReference type="ARBA" id="ARBA00022884"/>
    </source>
</evidence>
<dbReference type="GO" id="GO:0006357">
    <property type="term" value="P:regulation of transcription by RNA polymerase II"/>
    <property type="evidence" value="ECO:0007669"/>
    <property type="project" value="TreeGrafter"/>
</dbReference>
<feature type="compositionally biased region" description="Basic and acidic residues" evidence="5">
    <location>
        <begin position="56"/>
        <end position="82"/>
    </location>
</feature>
<dbReference type="Gene3D" id="1.10.720.30">
    <property type="entry name" value="SAP domain"/>
    <property type="match status" value="1"/>
</dbReference>
<feature type="compositionally biased region" description="Basic and acidic residues" evidence="5">
    <location>
        <begin position="391"/>
        <end position="413"/>
    </location>
</feature>
<feature type="compositionally biased region" description="Basic and acidic residues" evidence="5">
    <location>
        <begin position="649"/>
        <end position="667"/>
    </location>
</feature>
<feature type="compositionally biased region" description="Basic and acidic residues" evidence="5">
    <location>
        <begin position="322"/>
        <end position="333"/>
    </location>
</feature>
<dbReference type="SUPFAM" id="SSF68906">
    <property type="entry name" value="SAP domain"/>
    <property type="match status" value="1"/>
</dbReference>
<dbReference type="InterPro" id="IPR000504">
    <property type="entry name" value="RRM_dom"/>
</dbReference>
<evidence type="ECO:0008006" key="10">
    <source>
        <dbReference type="Google" id="ProtNLM"/>
    </source>
</evidence>
<feature type="compositionally biased region" description="Basic and acidic residues" evidence="5">
    <location>
        <begin position="461"/>
        <end position="502"/>
    </location>
</feature>
<protein>
    <recommendedName>
        <fullName evidence="10">SAFB-like transcription modulator</fullName>
    </recommendedName>
</protein>
<dbReference type="PANTHER" id="PTHR15683">
    <property type="entry name" value="SCAFFOLD ATTACHMENT FACTOR B-RELATED"/>
    <property type="match status" value="1"/>
</dbReference>
<dbReference type="PROSITE" id="PS50800">
    <property type="entry name" value="SAP"/>
    <property type="match status" value="1"/>
</dbReference>
<gene>
    <name evidence="8" type="ORF">QYM36_013978</name>
</gene>
<feature type="compositionally biased region" description="Basic and acidic residues" evidence="5">
    <location>
        <begin position="676"/>
        <end position="713"/>
    </location>
</feature>
<comment type="subcellular location">
    <subcellularLocation>
        <location evidence="1">Nucleus</location>
    </subcellularLocation>
</comment>
<dbReference type="GO" id="GO:0050684">
    <property type="term" value="P:regulation of mRNA processing"/>
    <property type="evidence" value="ECO:0007669"/>
    <property type="project" value="TreeGrafter"/>
</dbReference>
<dbReference type="PROSITE" id="PS50102">
    <property type="entry name" value="RRM"/>
    <property type="match status" value="1"/>
</dbReference>
<keyword evidence="2 4" id="KW-0694">RNA-binding</keyword>
<feature type="compositionally biased region" description="Basic and acidic residues" evidence="5">
    <location>
        <begin position="196"/>
        <end position="229"/>
    </location>
</feature>
<dbReference type="PANTHER" id="PTHR15683:SF8">
    <property type="entry name" value="SCAFFOLD ATTACHMENT FACTOR B, ISOFORM B"/>
    <property type="match status" value="1"/>
</dbReference>
<evidence type="ECO:0000256" key="4">
    <source>
        <dbReference type="PROSITE-ProRule" id="PRU00176"/>
    </source>
</evidence>
<keyword evidence="3" id="KW-0539">Nucleus</keyword>
<feature type="compositionally biased region" description="Basic and acidic residues" evidence="5">
    <location>
        <begin position="604"/>
        <end position="641"/>
    </location>
</feature>
<evidence type="ECO:0000259" key="6">
    <source>
        <dbReference type="PROSITE" id="PS50102"/>
    </source>
</evidence>
<dbReference type="InterPro" id="IPR051738">
    <property type="entry name" value="SAF_Modulators"/>
</dbReference>
<feature type="compositionally biased region" description="Basic and acidic residues" evidence="5">
    <location>
        <begin position="371"/>
        <end position="383"/>
    </location>
</feature>
<dbReference type="AlphaFoldDB" id="A0AA88HM48"/>
<feature type="region of interest" description="Disordered" evidence="5">
    <location>
        <begin position="54"/>
        <end position="238"/>
    </location>
</feature>
<evidence type="ECO:0000313" key="8">
    <source>
        <dbReference type="EMBL" id="KAK2708226.1"/>
    </source>
</evidence>
<reference evidence="8" key="1">
    <citation type="submission" date="2023-07" db="EMBL/GenBank/DDBJ databases">
        <title>Chromosome-level genome assembly of Artemia franciscana.</title>
        <authorList>
            <person name="Jo E."/>
        </authorList>
    </citation>
    <scope>NUCLEOTIDE SEQUENCE</scope>
    <source>
        <tissue evidence="8">Whole body</tissue>
    </source>
</reference>
<accession>A0AA88HM48</accession>
<feature type="compositionally biased region" description="Basic and acidic residues" evidence="5">
    <location>
        <begin position="341"/>
        <end position="364"/>
    </location>
</feature>
<feature type="region of interest" description="Disordered" evidence="5">
    <location>
        <begin position="560"/>
        <end position="787"/>
    </location>
</feature>
<dbReference type="Pfam" id="PF02037">
    <property type="entry name" value="SAP"/>
    <property type="match status" value="1"/>
</dbReference>
<feature type="compositionally biased region" description="Acidic residues" evidence="5">
    <location>
        <begin position="184"/>
        <end position="195"/>
    </location>
</feature>
<dbReference type="Pfam" id="PF00076">
    <property type="entry name" value="RRM_1"/>
    <property type="match status" value="1"/>
</dbReference>
<dbReference type="GO" id="GO:0003723">
    <property type="term" value="F:RNA binding"/>
    <property type="evidence" value="ECO:0007669"/>
    <property type="project" value="UniProtKB-UniRule"/>
</dbReference>
<dbReference type="Proteomes" id="UP001187531">
    <property type="component" value="Unassembled WGS sequence"/>
</dbReference>
<feature type="compositionally biased region" description="Acidic residues" evidence="5">
    <location>
        <begin position="86"/>
        <end position="97"/>
    </location>
</feature>
<dbReference type="InterPro" id="IPR012677">
    <property type="entry name" value="Nucleotide-bd_a/b_plait_sf"/>
</dbReference>
<feature type="compositionally biased region" description="Acidic residues" evidence="5">
    <location>
        <begin position="122"/>
        <end position="152"/>
    </location>
</feature>
<feature type="domain" description="SAP" evidence="7">
    <location>
        <begin position="8"/>
        <end position="42"/>
    </location>
</feature>
<dbReference type="EMBL" id="JAVRJZ010000018">
    <property type="protein sequence ID" value="KAK2708226.1"/>
    <property type="molecule type" value="Genomic_DNA"/>
</dbReference>
<evidence type="ECO:0000313" key="9">
    <source>
        <dbReference type="Proteomes" id="UP001187531"/>
    </source>
</evidence>
<feature type="compositionally biased region" description="Gly residues" evidence="5">
    <location>
        <begin position="425"/>
        <end position="435"/>
    </location>
</feature>
<dbReference type="InterPro" id="IPR035979">
    <property type="entry name" value="RBD_domain_sf"/>
</dbReference>
<feature type="compositionally biased region" description="Basic residues" evidence="5">
    <location>
        <begin position="440"/>
        <end position="450"/>
    </location>
</feature>
<feature type="compositionally biased region" description="Low complexity" evidence="5">
    <location>
        <begin position="414"/>
        <end position="424"/>
    </location>
</feature>
<keyword evidence="9" id="KW-1185">Reference proteome</keyword>
<proteinExistence type="predicted"/>
<dbReference type="SMART" id="SM00360">
    <property type="entry name" value="RRM"/>
    <property type="match status" value="1"/>
</dbReference>
<feature type="compositionally biased region" description="Basic and acidic residues" evidence="5">
    <location>
        <begin position="157"/>
        <end position="167"/>
    </location>
</feature>
<feature type="compositionally biased region" description="Basic and acidic residues" evidence="5">
    <location>
        <begin position="720"/>
        <end position="730"/>
    </location>
</feature>
<evidence type="ECO:0000256" key="3">
    <source>
        <dbReference type="ARBA" id="ARBA00023242"/>
    </source>
</evidence>
<comment type="caution">
    <text evidence="8">The sequence shown here is derived from an EMBL/GenBank/DDBJ whole genome shotgun (WGS) entry which is preliminary data.</text>
</comment>
<name>A0AA88HM48_ARTSF</name>